<dbReference type="GO" id="GO:0004521">
    <property type="term" value="F:RNA endonuclease activity"/>
    <property type="evidence" value="ECO:0007669"/>
    <property type="project" value="TreeGrafter"/>
</dbReference>
<dbReference type="EMBL" id="ARYN01000013">
    <property type="protein sequence ID" value="ORL44697.1"/>
    <property type="molecule type" value="Genomic_DNA"/>
</dbReference>
<dbReference type="Proteomes" id="UP000192746">
    <property type="component" value="Unassembled WGS sequence"/>
</dbReference>
<dbReference type="NCBIfam" id="TIGR04122">
    <property type="entry name" value="Xnuc_lig_assoc"/>
    <property type="match status" value="1"/>
</dbReference>
<gene>
    <name evidence="1" type="ORF">IIF7_14334</name>
</gene>
<keyword evidence="2" id="KW-1185">Reference proteome</keyword>
<evidence type="ECO:0000313" key="2">
    <source>
        <dbReference type="Proteomes" id="UP000192746"/>
    </source>
</evidence>
<dbReference type="PANTHER" id="PTHR11203">
    <property type="entry name" value="CLEAVAGE AND POLYADENYLATION SPECIFICITY FACTOR FAMILY MEMBER"/>
    <property type="match status" value="1"/>
</dbReference>
<name>A0A1Y1T125_9FLAO</name>
<dbReference type="SUPFAM" id="SSF56281">
    <property type="entry name" value="Metallo-hydrolase/oxidoreductase"/>
    <property type="match status" value="1"/>
</dbReference>
<evidence type="ECO:0000313" key="1">
    <source>
        <dbReference type="EMBL" id="ORL44697.1"/>
    </source>
</evidence>
<dbReference type="RefSeq" id="WP_084842391.1">
    <property type="nucleotide sequence ID" value="NZ_ARYN01000013.1"/>
</dbReference>
<protein>
    <submittedName>
        <fullName evidence="1">Metallo-beta-lactamase</fullName>
    </submittedName>
</protein>
<dbReference type="InterPro" id="IPR026360">
    <property type="entry name" value="Xnuc_lig_assoc"/>
</dbReference>
<comment type="caution">
    <text evidence="1">The sequence shown here is derived from an EMBL/GenBank/DDBJ whole genome shotgun (WGS) entry which is preliminary data.</text>
</comment>
<dbReference type="InterPro" id="IPR050698">
    <property type="entry name" value="MBL"/>
</dbReference>
<dbReference type="PANTHER" id="PTHR11203:SF49">
    <property type="entry name" value="BLL1145 PROTEIN"/>
    <property type="match status" value="1"/>
</dbReference>
<reference evidence="1 2" key="1">
    <citation type="submission" date="2013-04" db="EMBL/GenBank/DDBJ databases">
        <title>Zunongwangia sp. 22II14-10F7 Genome Sequencing.</title>
        <authorList>
            <person name="Lai Q."/>
            <person name="Shao Z."/>
        </authorList>
    </citation>
    <scope>NUCLEOTIDE SEQUENCE [LARGE SCALE GENOMIC DNA]</scope>
    <source>
        <strain evidence="1 2">22II14-10F7</strain>
    </source>
</reference>
<proteinExistence type="predicted"/>
<organism evidence="1 2">
    <name type="scientific">Zunongwangia atlantica 22II14-10F7</name>
    <dbReference type="NCBI Taxonomy" id="1185767"/>
    <lineage>
        <taxon>Bacteria</taxon>
        <taxon>Pseudomonadati</taxon>
        <taxon>Bacteroidota</taxon>
        <taxon>Flavobacteriia</taxon>
        <taxon>Flavobacteriales</taxon>
        <taxon>Flavobacteriaceae</taxon>
        <taxon>Zunongwangia</taxon>
    </lineage>
</organism>
<dbReference type="InterPro" id="IPR036866">
    <property type="entry name" value="RibonucZ/Hydroxyglut_hydro"/>
</dbReference>
<accession>A0A1Y1T125</accession>
<dbReference type="OrthoDB" id="9803916at2"/>
<dbReference type="STRING" id="1185767.IIF7_14334"/>
<dbReference type="Gene3D" id="3.60.15.10">
    <property type="entry name" value="Ribonuclease Z/Hydroxyacylglutathione hydrolase-like"/>
    <property type="match status" value="1"/>
</dbReference>
<sequence>MKNTPLLAFNDKGIYCAQADVYLDPWRPVDKAIISHGHADHSRWGHKKYITHHSNIPIIKHRLGEINVSGKDWNETFSINNVKFSFHPAGHIIGSAQIRVEYKGEVWVFTGDYKTEDDGVAKPYEPVKCHTFITECTFGLPAFKWQPQEEVFAEINNWWLQNQAEGRTSVIFGYSLGKAQRLLKYLDTSIGKIYTHGAIENMTEVLRPQLEMPETTRITRDVKKDEIKGNIVVAPPSAHGTPWIKKMVPYVTASASGWMTFRGARRRRAIDRGFVLSDHCDWQGLLSSIKETGAEKVICTHGYTDIFSKYLREIGYDARTEQTQYEEENAEQTSKTEDE</sequence>
<dbReference type="AlphaFoldDB" id="A0A1Y1T125"/>